<keyword evidence="1" id="KW-0732">Signal</keyword>
<dbReference type="RefSeq" id="WP_124397152.1">
    <property type="nucleotide sequence ID" value="NZ_BHZE01000004.1"/>
</dbReference>
<protein>
    <recommendedName>
        <fullName evidence="2">Secretion system C-terminal sorting domain-containing protein</fullName>
    </recommendedName>
</protein>
<reference evidence="3 4" key="1">
    <citation type="submission" date="2018-11" db="EMBL/GenBank/DDBJ databases">
        <title>Schleiferia aggregans sp. nov., a moderately thermophilic heterotrophic bacterium isolated from microbial mats at a terrestrial hot spring.</title>
        <authorList>
            <person name="Iino T."/>
            <person name="Ohkuma M."/>
            <person name="Haruta S."/>
        </authorList>
    </citation>
    <scope>NUCLEOTIDE SEQUENCE [LARGE SCALE GENOMIC DNA]</scope>
    <source>
        <strain evidence="3 4">LA</strain>
    </source>
</reference>
<dbReference type="PANTHER" id="PTHR44103">
    <property type="entry name" value="PROPROTEIN CONVERTASE P"/>
    <property type="match status" value="1"/>
</dbReference>
<dbReference type="InterPro" id="IPR013517">
    <property type="entry name" value="FG-GAP"/>
</dbReference>
<dbReference type="Proteomes" id="UP000286715">
    <property type="component" value="Unassembled WGS sequence"/>
</dbReference>
<dbReference type="SUPFAM" id="SSF69318">
    <property type="entry name" value="Integrin alpha N-terminal domain"/>
    <property type="match status" value="2"/>
</dbReference>
<dbReference type="EMBL" id="BHZE01000004">
    <property type="protein sequence ID" value="GCD77089.1"/>
    <property type="molecule type" value="Genomic_DNA"/>
</dbReference>
<keyword evidence="4" id="KW-1185">Reference proteome</keyword>
<dbReference type="InterPro" id="IPR026444">
    <property type="entry name" value="Secre_tail"/>
</dbReference>
<name>A0A401XJ92_9FLAO</name>
<sequence>MRLRLGILLFLIFVKFSLGQVDFEYFKNIPVQISGNALTQPWIGGMSHMHFAEIDLDFDGQEDLLALDRMGNRPMAFLRKGTSGNYTFEYDYEISKKIPELRGFIITADVNCDGKKDLFTGNMFAGILLYLNSSTNGNLQFTKNPNGDFLFSQFGTISSTIFNNPLSIPVIADIDGDNRLDIINQSVFEDRFELHRAVQPCTTHFQQVKLCWGGFVKSDLFLALKLMTCSINSLYDNVIIPEKVQHLGAVNAAVFDLSGNGRLDMLMSEEDYPTLTAVFNTGVNNVDAWMTSQDTAFPSGSPIFLPYSPSPVFIDIDKDGRRDLIVSPRQYNGKMKNSVWYLKNVATGPGAQFQLQTKSFLQDQTINLEYGAYPLIKDLDGDGKPDLIVGHHGHEIDSSVYRGRLYFFKNVSTGSMPAYVLSDTNLANTWQLNSANLYPAMGDLDGDGDLDLIVGLADGTLSYFQNTGTAFNPQWAPPVNAYSGIQVGQWAAPEVVDVDGDGLLDLLVGNRTGYLLYYRNTGTVTNPQFTLVNARFGGVDTRGQFDFQGYAMPRHFILQGRKLLAVGSLSQGIHFYDSLSLISQKPEQITQTIGTSTHTLSNADVTPFGTSRRTGRNQILFRASDLKAAGLVAGRITHIGFNVTSSGNFYISQGISIRMKNTTLNALNQFDTLGFREVFNQTLILSQGWNSVQLTNSFLWDGKSNLVIEICFSQNIPNQDIVLTGHDAGYQSNAYGNIQGFNTIFAHGCEMPYQTASNIRPDMRFTLLPSLYDFGQKLVEGQLNAAALFDFDNDGWPEVLLGNASGGMHFFKGKAPSNIGLPNENDEASSSIYALFPNPATEYLIIRNKTSQEGKLKYAIYALDGRKVFRGEGTWLDGQYQINISTLAPGMYILYLSSSPGEAHALKFVVGQP</sequence>
<organism evidence="3 4">
    <name type="scientific">Thermaurantimonas aggregans</name>
    <dbReference type="NCBI Taxonomy" id="2173829"/>
    <lineage>
        <taxon>Bacteria</taxon>
        <taxon>Pseudomonadati</taxon>
        <taxon>Bacteroidota</taxon>
        <taxon>Flavobacteriia</taxon>
        <taxon>Flavobacteriales</taxon>
        <taxon>Schleiferiaceae</taxon>
        <taxon>Thermaurantimonas</taxon>
    </lineage>
</organism>
<dbReference type="Gene3D" id="2.130.10.130">
    <property type="entry name" value="Integrin alpha, N-terminal"/>
    <property type="match status" value="1"/>
</dbReference>
<proteinExistence type="predicted"/>
<comment type="caution">
    <text evidence="3">The sequence shown here is derived from an EMBL/GenBank/DDBJ whole genome shotgun (WGS) entry which is preliminary data.</text>
</comment>
<dbReference type="OrthoDB" id="9816120at2"/>
<dbReference type="Pfam" id="PF18962">
    <property type="entry name" value="Por_Secre_tail"/>
    <property type="match status" value="1"/>
</dbReference>
<evidence type="ECO:0000259" key="2">
    <source>
        <dbReference type="Pfam" id="PF18962"/>
    </source>
</evidence>
<dbReference type="InterPro" id="IPR028994">
    <property type="entry name" value="Integrin_alpha_N"/>
</dbReference>
<dbReference type="Pfam" id="PF13517">
    <property type="entry name" value="FG-GAP_3"/>
    <property type="match status" value="1"/>
</dbReference>
<evidence type="ECO:0000313" key="4">
    <source>
        <dbReference type="Proteomes" id="UP000286715"/>
    </source>
</evidence>
<evidence type="ECO:0000256" key="1">
    <source>
        <dbReference type="ARBA" id="ARBA00022729"/>
    </source>
</evidence>
<feature type="domain" description="Secretion system C-terminal sorting" evidence="2">
    <location>
        <begin position="835"/>
        <end position="909"/>
    </location>
</feature>
<dbReference type="NCBIfam" id="TIGR04183">
    <property type="entry name" value="Por_Secre_tail"/>
    <property type="match status" value="1"/>
</dbReference>
<evidence type="ECO:0000313" key="3">
    <source>
        <dbReference type="EMBL" id="GCD77089.1"/>
    </source>
</evidence>
<accession>A0A401XJ92</accession>
<dbReference type="AlphaFoldDB" id="A0A401XJ92"/>
<gene>
    <name evidence="3" type="ORF">JCM31826_05710</name>
</gene>
<dbReference type="PANTHER" id="PTHR44103:SF1">
    <property type="entry name" value="PROPROTEIN CONVERTASE P"/>
    <property type="match status" value="1"/>
</dbReference>